<dbReference type="SUPFAM" id="SSF56214">
    <property type="entry name" value="4'-phosphopantetheinyl transferase"/>
    <property type="match status" value="2"/>
</dbReference>
<dbReference type="InterPro" id="IPR037143">
    <property type="entry name" value="4-PPantetheinyl_Trfase_dom_sf"/>
</dbReference>
<reference evidence="3 4" key="1">
    <citation type="submission" date="2013-07" db="EMBL/GenBank/DDBJ databases">
        <title>Comparative Genomic and Metabolomic Analysis of Twelve Strains of Pseudoalteromonas luteoviolacea.</title>
        <authorList>
            <person name="Vynne N.G."/>
            <person name="Mansson M."/>
            <person name="Gram L."/>
        </authorList>
    </citation>
    <scope>NUCLEOTIDE SEQUENCE [LARGE SCALE GENOMIC DNA]</scope>
    <source>
        <strain evidence="3 4">NCIMB 1942</strain>
    </source>
</reference>
<gene>
    <name evidence="3" type="ORF">N482_20010</name>
</gene>
<comment type="caution">
    <text evidence="3">The sequence shown here is derived from an EMBL/GenBank/DDBJ whole genome shotgun (WGS) entry which is preliminary data.</text>
</comment>
<dbReference type="PATRIC" id="fig|1365253.3.peg.4839"/>
<evidence type="ECO:0000259" key="2">
    <source>
        <dbReference type="Pfam" id="PF01648"/>
    </source>
</evidence>
<dbReference type="AlphaFoldDB" id="A0A166Y8S9"/>
<dbReference type="GO" id="GO:0000287">
    <property type="term" value="F:magnesium ion binding"/>
    <property type="evidence" value="ECO:0007669"/>
    <property type="project" value="InterPro"/>
</dbReference>
<sequence length="212" mass="24005">MYKSKIAIPPQQACVYVFKELAIAKGVGKKTLAVLLNYLYPQKILRVKTNKSGKPYIVGEDGCASHLYVSISHSKSTLVILLAHIECGIDIEFLRYPEKMLSVYTWITHPKDRVENLTAKVFLRSWTLKEAWLKLKSLGLEFGLENIRVDGIDCFHGHQAIEINKEFLYAQFFSVTQLDQTCVVSEEPLTLRQIAMRLETQTGLAMPALSAK</sequence>
<accession>A0A166Y8S9</accession>
<feature type="domain" description="4'-phosphopantetheinyl transferase" evidence="2">
    <location>
        <begin position="87"/>
        <end position="153"/>
    </location>
</feature>
<proteinExistence type="predicted"/>
<protein>
    <recommendedName>
        <fullName evidence="2">4'-phosphopantetheinyl transferase domain-containing protein</fullName>
    </recommendedName>
</protein>
<dbReference type="Pfam" id="PF01648">
    <property type="entry name" value="ACPS"/>
    <property type="match status" value="1"/>
</dbReference>
<dbReference type="Proteomes" id="UP000076587">
    <property type="component" value="Unassembled WGS sequence"/>
</dbReference>
<keyword evidence="1" id="KW-0808">Transferase</keyword>
<evidence type="ECO:0000313" key="3">
    <source>
        <dbReference type="EMBL" id="KZN41564.1"/>
    </source>
</evidence>
<evidence type="ECO:0000256" key="1">
    <source>
        <dbReference type="ARBA" id="ARBA00022679"/>
    </source>
</evidence>
<dbReference type="EMBL" id="AUXT01000214">
    <property type="protein sequence ID" value="KZN41564.1"/>
    <property type="molecule type" value="Genomic_DNA"/>
</dbReference>
<dbReference type="RefSeq" id="WP_063379104.1">
    <property type="nucleotide sequence ID" value="NZ_AUXT01000214.1"/>
</dbReference>
<dbReference type="InterPro" id="IPR008278">
    <property type="entry name" value="4-PPantetheinyl_Trfase_dom"/>
</dbReference>
<name>A0A166Y8S9_9GAMM</name>
<organism evidence="3 4">
    <name type="scientific">Pseudoalteromonas luteoviolacea NCIMB 1942</name>
    <dbReference type="NCBI Taxonomy" id="1365253"/>
    <lineage>
        <taxon>Bacteria</taxon>
        <taxon>Pseudomonadati</taxon>
        <taxon>Pseudomonadota</taxon>
        <taxon>Gammaproteobacteria</taxon>
        <taxon>Alteromonadales</taxon>
        <taxon>Pseudoalteromonadaceae</taxon>
        <taxon>Pseudoalteromonas</taxon>
    </lineage>
</organism>
<dbReference type="Gene3D" id="3.90.470.20">
    <property type="entry name" value="4'-phosphopantetheinyl transferase domain"/>
    <property type="match status" value="2"/>
</dbReference>
<dbReference type="GO" id="GO:0008897">
    <property type="term" value="F:holo-[acyl-carrier-protein] synthase activity"/>
    <property type="evidence" value="ECO:0007669"/>
    <property type="project" value="InterPro"/>
</dbReference>
<evidence type="ECO:0000313" key="4">
    <source>
        <dbReference type="Proteomes" id="UP000076587"/>
    </source>
</evidence>